<proteinExistence type="predicted"/>
<dbReference type="EMBL" id="BGPR01000006">
    <property type="protein sequence ID" value="GBL74771.1"/>
    <property type="molecule type" value="Genomic_DNA"/>
</dbReference>
<keyword evidence="2" id="KW-1185">Reference proteome</keyword>
<evidence type="ECO:0000313" key="1">
    <source>
        <dbReference type="EMBL" id="GBL74771.1"/>
    </source>
</evidence>
<accession>A0A4Y2A4I5</accession>
<name>A0A4Y2A4I5_ARAVE</name>
<organism evidence="1 2">
    <name type="scientific">Araneus ventricosus</name>
    <name type="common">Orbweaver spider</name>
    <name type="synonym">Epeira ventricosa</name>
    <dbReference type="NCBI Taxonomy" id="182803"/>
    <lineage>
        <taxon>Eukaryota</taxon>
        <taxon>Metazoa</taxon>
        <taxon>Ecdysozoa</taxon>
        <taxon>Arthropoda</taxon>
        <taxon>Chelicerata</taxon>
        <taxon>Arachnida</taxon>
        <taxon>Araneae</taxon>
        <taxon>Araneomorphae</taxon>
        <taxon>Entelegynae</taxon>
        <taxon>Araneoidea</taxon>
        <taxon>Araneidae</taxon>
        <taxon>Araneus</taxon>
    </lineage>
</organism>
<evidence type="ECO:0000313" key="2">
    <source>
        <dbReference type="Proteomes" id="UP000499080"/>
    </source>
</evidence>
<reference evidence="1 2" key="1">
    <citation type="journal article" date="2019" name="Sci. Rep.">
        <title>Orb-weaving spider Araneus ventricosus genome elucidates the spidroin gene catalogue.</title>
        <authorList>
            <person name="Kono N."/>
            <person name="Nakamura H."/>
            <person name="Ohtoshi R."/>
            <person name="Moran D.A.P."/>
            <person name="Shinohara A."/>
            <person name="Yoshida Y."/>
            <person name="Fujiwara M."/>
            <person name="Mori M."/>
            <person name="Tomita M."/>
            <person name="Arakawa K."/>
        </authorList>
    </citation>
    <scope>NUCLEOTIDE SEQUENCE [LARGE SCALE GENOMIC DNA]</scope>
</reference>
<comment type="caution">
    <text evidence="1">The sequence shown here is derived from an EMBL/GenBank/DDBJ whole genome shotgun (WGS) entry which is preliminary data.</text>
</comment>
<gene>
    <name evidence="1" type="ORF">AVEN_243634_1</name>
</gene>
<protein>
    <submittedName>
        <fullName evidence="1">Uncharacterized protein</fullName>
    </submittedName>
</protein>
<dbReference type="Proteomes" id="UP000499080">
    <property type="component" value="Unassembled WGS sequence"/>
</dbReference>
<dbReference type="AlphaFoldDB" id="A0A4Y2A4I5"/>
<sequence length="90" mass="10098">MLHIYMFAPASLPNNWINFDETWYTDSSLTNLKYCRGNRKLCYPRPAEASGVLNDSHCNSSSTEAGVLVAYHQATDQLLSKEVRTITGGR</sequence>